<dbReference type="InterPro" id="IPR019468">
    <property type="entry name" value="AdenyloSucc_lyase_C"/>
</dbReference>
<proteinExistence type="inferred from homology"/>
<dbReference type="SMART" id="SM00998">
    <property type="entry name" value="ADSL_C"/>
    <property type="match status" value="1"/>
</dbReference>
<evidence type="ECO:0000256" key="2">
    <source>
        <dbReference type="NCBIfam" id="TIGR02426"/>
    </source>
</evidence>
<evidence type="ECO:0000313" key="5">
    <source>
        <dbReference type="Proteomes" id="UP000622890"/>
    </source>
</evidence>
<dbReference type="Gene3D" id="1.20.200.10">
    <property type="entry name" value="Fumarase/aspartase (Central domain)"/>
    <property type="match status" value="1"/>
</dbReference>
<dbReference type="InterPro" id="IPR024083">
    <property type="entry name" value="Fumarase/histidase_N"/>
</dbReference>
<dbReference type="InterPro" id="IPR012789">
    <property type="entry name" value="Protocat_PcaB-like"/>
</dbReference>
<keyword evidence="4" id="KW-0413">Isomerase</keyword>
<dbReference type="EC" id="5.5.1.2" evidence="2"/>
<dbReference type="FunFam" id="1.20.200.10:FF:000014">
    <property type="entry name" value="3-carboxy-cis,cis-muconate cycloisomerase"/>
    <property type="match status" value="1"/>
</dbReference>
<dbReference type="PRINTS" id="PR00145">
    <property type="entry name" value="ARGSUCLYASE"/>
</dbReference>
<dbReference type="GO" id="GO:0047472">
    <property type="term" value="F:3-carboxy-cis,cis-muconate cycloisomerase activity"/>
    <property type="evidence" value="ECO:0007669"/>
    <property type="project" value="UniProtKB-UniRule"/>
</dbReference>
<evidence type="ECO:0000259" key="3">
    <source>
        <dbReference type="SMART" id="SM00998"/>
    </source>
</evidence>
<dbReference type="Pfam" id="PF10397">
    <property type="entry name" value="ADSL_C"/>
    <property type="match status" value="1"/>
</dbReference>
<dbReference type="RefSeq" id="WP_200589954.1">
    <property type="nucleotide sequence ID" value="NZ_JAEPBG010000001.1"/>
</dbReference>
<dbReference type="GO" id="GO:0019619">
    <property type="term" value="P:3,4-dihydroxybenzoate catabolic process"/>
    <property type="evidence" value="ECO:0007669"/>
    <property type="project" value="InterPro"/>
</dbReference>
<dbReference type="CDD" id="cd01597">
    <property type="entry name" value="pCLME"/>
    <property type="match status" value="1"/>
</dbReference>
<comment type="caution">
    <text evidence="4">The sequence shown here is derived from an EMBL/GenBank/DDBJ whole genome shotgun (WGS) entry which is preliminary data.</text>
</comment>
<dbReference type="PROSITE" id="PS00163">
    <property type="entry name" value="FUMARATE_LYASES"/>
    <property type="match status" value="1"/>
</dbReference>
<comment type="similarity">
    <text evidence="1">Belongs to the class-II fumarase/aspartase family.</text>
</comment>
<dbReference type="PANTHER" id="PTHR43172:SF2">
    <property type="entry name" value="ADENYLOSUCCINATE LYASE C-TERMINAL DOMAIN-CONTAINING PROTEIN"/>
    <property type="match status" value="1"/>
</dbReference>
<protein>
    <recommendedName>
        <fullName evidence="2">3-carboxy-cis,cis-muconate cycloisomerase</fullName>
        <ecNumber evidence="2">5.5.1.2</ecNumber>
    </recommendedName>
</protein>
<dbReference type="InterPro" id="IPR022761">
    <property type="entry name" value="Fumarate_lyase_N"/>
</dbReference>
<name>A0A934SQI1_9BURK</name>
<dbReference type="SUPFAM" id="SSF48557">
    <property type="entry name" value="L-aspartase-like"/>
    <property type="match status" value="1"/>
</dbReference>
<dbReference type="AlphaFoldDB" id="A0A934SQI1"/>
<dbReference type="InterPro" id="IPR000362">
    <property type="entry name" value="Fumarate_lyase_fam"/>
</dbReference>
<dbReference type="EMBL" id="JAEPBG010000001">
    <property type="protein sequence ID" value="MBK4733266.1"/>
    <property type="molecule type" value="Genomic_DNA"/>
</dbReference>
<accession>A0A934SQI1</accession>
<dbReference type="Gene3D" id="1.10.275.10">
    <property type="entry name" value="Fumarase/aspartase (N-terminal domain)"/>
    <property type="match status" value="1"/>
</dbReference>
<sequence>MTAAFERGFTLTRPLSGGAAMLAVFSDTAAVQRMLDFEAALARAEAAHGVIPQSAVAAIVAACNAEQIDLPALAEAAASAGNLAIPLVKQLTAAVSRRDAEAGKYVHWGATSQDAIDTGLMLQLREALQLFHTEVDGIIDALAQLARAHRDTPMIGRTWMQHALPISFGLKAAGWLDAMLNHRNRIIALQADALALQFGGAAGTLASLRDQGLAVAQSLAQDLDLPLPAMPWHTQRDRIADIATALGMLTGSLGKMARDVSLLMQTDVAEAAEPAAPGKGGSSTMPHKRNPVACAAALTAAVRVPGLVATVLAGMVQEHERALGGWQAEWDALPEIAVASFGALRQMREVAAGLSVDADRMRANLDITHGLIMGEAVMLALGGRIGRLNAHHLVEAASRQAAANGRHLREVLGEDQQVTQHLSPQELDALFAPVNYLGATGLFVDRVLARHQQEQSS</sequence>
<dbReference type="InterPro" id="IPR008948">
    <property type="entry name" value="L-Aspartase-like"/>
</dbReference>
<dbReference type="PRINTS" id="PR00149">
    <property type="entry name" value="FUMRATELYASE"/>
</dbReference>
<dbReference type="NCBIfam" id="TIGR02426">
    <property type="entry name" value="protocat_pcaB"/>
    <property type="match status" value="1"/>
</dbReference>
<gene>
    <name evidence="4" type="ORF">JJB74_01355</name>
</gene>
<evidence type="ECO:0000313" key="4">
    <source>
        <dbReference type="EMBL" id="MBK4733266.1"/>
    </source>
</evidence>
<dbReference type="NCBIfam" id="NF006554">
    <property type="entry name" value="PRK09053.1"/>
    <property type="match status" value="1"/>
</dbReference>
<keyword evidence="5" id="KW-1185">Reference proteome</keyword>
<evidence type="ECO:0000256" key="1">
    <source>
        <dbReference type="ARBA" id="ARBA00034772"/>
    </source>
</evidence>
<dbReference type="Gene3D" id="1.10.40.30">
    <property type="entry name" value="Fumarase/aspartase (C-terminal domain)"/>
    <property type="match status" value="1"/>
</dbReference>
<dbReference type="Pfam" id="PF00206">
    <property type="entry name" value="Lyase_1"/>
    <property type="match status" value="1"/>
</dbReference>
<feature type="domain" description="Adenylosuccinate lyase C-terminal" evidence="3">
    <location>
        <begin position="369"/>
        <end position="448"/>
    </location>
</feature>
<dbReference type="PANTHER" id="PTHR43172">
    <property type="entry name" value="ADENYLOSUCCINATE LYASE"/>
    <property type="match status" value="1"/>
</dbReference>
<reference evidence="4" key="1">
    <citation type="submission" date="2021-01" db="EMBL/GenBank/DDBJ databases">
        <title>Genome sequence of strain Noviherbaspirillum sp. DKR-6.</title>
        <authorList>
            <person name="Chaudhary D.K."/>
        </authorList>
    </citation>
    <scope>NUCLEOTIDE SEQUENCE</scope>
    <source>
        <strain evidence="4">DKR-6</strain>
    </source>
</reference>
<organism evidence="4 5">
    <name type="scientific">Noviherbaspirillum pedocola</name>
    <dbReference type="NCBI Taxonomy" id="2801341"/>
    <lineage>
        <taxon>Bacteria</taxon>
        <taxon>Pseudomonadati</taxon>
        <taxon>Pseudomonadota</taxon>
        <taxon>Betaproteobacteria</taxon>
        <taxon>Burkholderiales</taxon>
        <taxon>Oxalobacteraceae</taxon>
        <taxon>Noviherbaspirillum</taxon>
    </lineage>
</organism>
<dbReference type="Proteomes" id="UP000622890">
    <property type="component" value="Unassembled WGS sequence"/>
</dbReference>
<dbReference type="GO" id="GO:0016829">
    <property type="term" value="F:lyase activity"/>
    <property type="evidence" value="ECO:0007669"/>
    <property type="project" value="UniProtKB-ARBA"/>
</dbReference>
<dbReference type="InterPro" id="IPR020557">
    <property type="entry name" value="Fumarate_lyase_CS"/>
</dbReference>